<feature type="domain" description="AAA+ ATPase" evidence="1">
    <location>
        <begin position="41"/>
        <end position="301"/>
    </location>
</feature>
<dbReference type="InterPro" id="IPR003959">
    <property type="entry name" value="ATPase_AAA_core"/>
</dbReference>
<dbReference type="GO" id="GO:0005524">
    <property type="term" value="F:ATP binding"/>
    <property type="evidence" value="ECO:0007669"/>
    <property type="project" value="InterPro"/>
</dbReference>
<accession>A0A1W1BQQ9</accession>
<dbReference type="EMBL" id="FPHE01000065">
    <property type="protein sequence ID" value="SFV55853.1"/>
    <property type="molecule type" value="Genomic_DNA"/>
</dbReference>
<evidence type="ECO:0000259" key="1">
    <source>
        <dbReference type="SMART" id="SM00382"/>
    </source>
</evidence>
<dbReference type="PANTHER" id="PTHR43581:SF2">
    <property type="entry name" value="EXCINUCLEASE ATPASE SUBUNIT"/>
    <property type="match status" value="1"/>
</dbReference>
<dbReference type="InterPro" id="IPR038729">
    <property type="entry name" value="Rad50/SbcC_AAA"/>
</dbReference>
<evidence type="ECO:0000313" key="2">
    <source>
        <dbReference type="EMBL" id="SFV55853.1"/>
    </source>
</evidence>
<dbReference type="SMART" id="SM00382">
    <property type="entry name" value="AAA"/>
    <property type="match status" value="1"/>
</dbReference>
<dbReference type="AlphaFoldDB" id="A0A1W1BQQ9"/>
<gene>
    <name evidence="2" type="ORF">MNB_SV-12-599</name>
</gene>
<protein>
    <submittedName>
        <fullName evidence="2">Conserved domain protein</fullName>
    </submittedName>
</protein>
<reference evidence="2" key="1">
    <citation type="submission" date="2016-10" db="EMBL/GenBank/DDBJ databases">
        <authorList>
            <person name="de Groot N.N."/>
        </authorList>
    </citation>
    <scope>NUCLEOTIDE SEQUENCE</scope>
</reference>
<sequence>MNIQKQLAYKWQSNYFNQKLNSISFNHVGLRAVKNTSIEFNYPITAIAGANGIGKTTILQLIACLYHNLDKEHKPYRFSNSKKAKPYYTFSDFFIHFKGEDKSENTEIEYHFYTKGSKKTHTLKKGKKWNDYRLRPVRHTDFFGVSRVIPAHEFSTFKNTFSSVGTSITQDTLSVKSTEIIRNILNKPLKSVDVNSSDKIVNFKLNSINLDSGLSYSNFNMGAGEEVIIAMISRINELPDASIVLIEELELGLHPKAQKILIDKLFHIVYAKKLQLIFTTHSPFLFNAMPKEGRILLKKFNEQLEVIYRPSNALAFSELVGETSHELTIYVEDHIAKLMLQELFNSSILKRINLVDVGSKENVIRMVGAHYRNPSLGRAVGIADGDLTEKEIRNWYKKYVLKEGEAFDDVFEKNSIKMFNKFAGKNAPEVYMLEKLKEDDEYIKAIDSSEEFKSFIKYELNPDDHHHLFYQISKYLCKDEMVIKAQVIGYLMNHYRDDFEYLVQFVKVGLSDKV</sequence>
<dbReference type="InterPro" id="IPR051396">
    <property type="entry name" value="Bact_Antivir_Def_Nuclease"/>
</dbReference>
<dbReference type="Pfam" id="PF13476">
    <property type="entry name" value="AAA_23"/>
    <property type="match status" value="1"/>
</dbReference>
<dbReference type="Gene3D" id="3.40.50.300">
    <property type="entry name" value="P-loop containing nucleotide triphosphate hydrolases"/>
    <property type="match status" value="1"/>
</dbReference>
<dbReference type="InterPro" id="IPR027417">
    <property type="entry name" value="P-loop_NTPase"/>
</dbReference>
<dbReference type="Pfam" id="PF13304">
    <property type="entry name" value="AAA_21"/>
    <property type="match status" value="1"/>
</dbReference>
<dbReference type="PANTHER" id="PTHR43581">
    <property type="entry name" value="ATP/GTP PHOSPHATASE"/>
    <property type="match status" value="1"/>
</dbReference>
<dbReference type="GO" id="GO:0016887">
    <property type="term" value="F:ATP hydrolysis activity"/>
    <property type="evidence" value="ECO:0007669"/>
    <property type="project" value="InterPro"/>
</dbReference>
<dbReference type="InterPro" id="IPR003593">
    <property type="entry name" value="AAA+_ATPase"/>
</dbReference>
<name>A0A1W1BQQ9_9ZZZZ</name>
<proteinExistence type="predicted"/>
<organism evidence="2">
    <name type="scientific">hydrothermal vent metagenome</name>
    <dbReference type="NCBI Taxonomy" id="652676"/>
    <lineage>
        <taxon>unclassified sequences</taxon>
        <taxon>metagenomes</taxon>
        <taxon>ecological metagenomes</taxon>
    </lineage>
</organism>
<dbReference type="SUPFAM" id="SSF52540">
    <property type="entry name" value="P-loop containing nucleoside triphosphate hydrolases"/>
    <property type="match status" value="1"/>
</dbReference>